<evidence type="ECO:0000313" key="8">
    <source>
        <dbReference type="Proteomes" id="UP000594454"/>
    </source>
</evidence>
<dbReference type="AlphaFoldDB" id="A0A7R8UJY9"/>
<comment type="similarity">
    <text evidence="1">Belongs to the IAP family.</text>
</comment>
<accession>A0A7R8UJY9</accession>
<dbReference type="PROSITE" id="PS50089">
    <property type="entry name" value="ZF_RING_2"/>
    <property type="match status" value="1"/>
</dbReference>
<dbReference type="EMBL" id="LR899010">
    <property type="protein sequence ID" value="CAD7082247.1"/>
    <property type="molecule type" value="Genomic_DNA"/>
</dbReference>
<dbReference type="Gene3D" id="3.30.40.10">
    <property type="entry name" value="Zinc/RING finger domain, C3HC4 (zinc finger)"/>
    <property type="match status" value="1"/>
</dbReference>
<dbReference type="GO" id="GO:0005634">
    <property type="term" value="C:nucleus"/>
    <property type="evidence" value="ECO:0007669"/>
    <property type="project" value="TreeGrafter"/>
</dbReference>
<dbReference type="OrthoDB" id="2196114at2759"/>
<dbReference type="FunFam" id="1.10.1170.10:FF:000002">
    <property type="entry name" value="Baculoviral IAP repeat containing 7"/>
    <property type="match status" value="1"/>
</dbReference>
<dbReference type="OMA" id="NNEQPTN"/>
<evidence type="ECO:0000256" key="5">
    <source>
        <dbReference type="PROSITE-ProRule" id="PRU00175"/>
    </source>
</evidence>
<evidence type="ECO:0000256" key="4">
    <source>
        <dbReference type="ARBA" id="ARBA00022833"/>
    </source>
</evidence>
<dbReference type="SMART" id="SM00238">
    <property type="entry name" value="BIR"/>
    <property type="match status" value="2"/>
</dbReference>
<feature type="domain" description="RING-type" evidence="6">
    <location>
        <begin position="275"/>
        <end position="310"/>
    </location>
</feature>
<proteinExistence type="inferred from homology"/>
<reference evidence="7 8" key="1">
    <citation type="submission" date="2020-11" db="EMBL/GenBank/DDBJ databases">
        <authorList>
            <person name="Wallbank WR R."/>
            <person name="Pardo Diaz C."/>
            <person name="Kozak K."/>
            <person name="Martin S."/>
            <person name="Jiggins C."/>
            <person name="Moest M."/>
            <person name="Warren A I."/>
            <person name="Generalovic N T."/>
            <person name="Byers J.R.P. K."/>
            <person name="Montejo-Kovacevich G."/>
            <person name="Yen C E."/>
        </authorList>
    </citation>
    <scope>NUCLEOTIDE SEQUENCE [LARGE SCALE GENOMIC DNA]</scope>
</reference>
<organism evidence="7 8">
    <name type="scientific">Hermetia illucens</name>
    <name type="common">Black soldier fly</name>
    <dbReference type="NCBI Taxonomy" id="343691"/>
    <lineage>
        <taxon>Eukaryota</taxon>
        <taxon>Metazoa</taxon>
        <taxon>Ecdysozoa</taxon>
        <taxon>Arthropoda</taxon>
        <taxon>Hexapoda</taxon>
        <taxon>Insecta</taxon>
        <taxon>Pterygota</taxon>
        <taxon>Neoptera</taxon>
        <taxon>Endopterygota</taxon>
        <taxon>Diptera</taxon>
        <taxon>Brachycera</taxon>
        <taxon>Stratiomyomorpha</taxon>
        <taxon>Stratiomyidae</taxon>
        <taxon>Hermetiinae</taxon>
        <taxon>Hermetia</taxon>
    </lineage>
</organism>
<dbReference type="InterPro" id="IPR050784">
    <property type="entry name" value="IAP"/>
</dbReference>
<dbReference type="InterPro" id="IPR013083">
    <property type="entry name" value="Znf_RING/FYVE/PHD"/>
</dbReference>
<dbReference type="SMART" id="SM00184">
    <property type="entry name" value="RING"/>
    <property type="match status" value="1"/>
</dbReference>
<keyword evidence="8" id="KW-1185">Reference proteome</keyword>
<keyword evidence="4" id="KW-0862">Zinc</keyword>
<dbReference type="InterPro" id="IPR001841">
    <property type="entry name" value="Znf_RING"/>
</dbReference>
<sequence>MPPLEKYNSELQRLESFRIGRRMEKYDCQLLARMGMYYTGVGETVQCQFCNVRIDRFEEDECLVEAHMAYSGGCPLLECEFTSNVPLDFLSLYLLLPGELDCIACEEFLLESDRLDTFSKSQGVLSTKANELAEAGFFFLTDGSLMCFCCGGTLDGFLPEEDPWLLHGILYNHCRYLRLMRGISHNEDDDINHFLEELDLQEEMPIATRESVLQRELENDNEFEVAAEGAVPLPTEHVHVQKQSCVHEINDDSITMSKFLFESLVNGKTEDKNECKICSGENRNVVFLPCGHVVACSECAERCESCPICRARIERRHKLYYS</sequence>
<dbReference type="GO" id="GO:0008270">
    <property type="term" value="F:zinc ion binding"/>
    <property type="evidence" value="ECO:0007669"/>
    <property type="project" value="UniProtKB-KW"/>
</dbReference>
<dbReference type="PANTHER" id="PTHR10044">
    <property type="entry name" value="INHIBITOR OF APOPTOSIS"/>
    <property type="match status" value="1"/>
</dbReference>
<evidence type="ECO:0000259" key="6">
    <source>
        <dbReference type="PROSITE" id="PS50089"/>
    </source>
</evidence>
<name>A0A7R8UJY9_HERIL</name>
<protein>
    <recommendedName>
        <fullName evidence="6">RING-type domain-containing protein</fullName>
    </recommendedName>
</protein>
<keyword evidence="3 5" id="KW-0863">Zinc-finger</keyword>
<dbReference type="Gene3D" id="1.10.1170.10">
    <property type="entry name" value="Inhibitor Of Apoptosis Protein (2mihbC-IAP-1), Chain A"/>
    <property type="match status" value="2"/>
</dbReference>
<dbReference type="InParanoid" id="A0A7R8UJY9"/>
<dbReference type="GO" id="GO:0005737">
    <property type="term" value="C:cytoplasm"/>
    <property type="evidence" value="ECO:0007669"/>
    <property type="project" value="TreeGrafter"/>
</dbReference>
<evidence type="ECO:0000256" key="2">
    <source>
        <dbReference type="ARBA" id="ARBA00022723"/>
    </source>
</evidence>
<dbReference type="Pfam" id="PF13920">
    <property type="entry name" value="zf-C3HC4_3"/>
    <property type="match status" value="1"/>
</dbReference>
<dbReference type="InterPro" id="IPR001370">
    <property type="entry name" value="BIR_rpt"/>
</dbReference>
<gene>
    <name evidence="7" type="ORF">HERILL_LOCUS5297</name>
</gene>
<dbReference type="PANTHER" id="PTHR10044:SF139">
    <property type="entry name" value="DEATH-ASSOCIATED INHIBITOR OF APOPTOSIS 2"/>
    <property type="match status" value="1"/>
</dbReference>
<dbReference type="Pfam" id="PF00653">
    <property type="entry name" value="BIR"/>
    <property type="match status" value="2"/>
</dbReference>
<keyword evidence="2" id="KW-0479">Metal-binding</keyword>
<dbReference type="PROSITE" id="PS50143">
    <property type="entry name" value="BIR_REPEAT_2"/>
    <property type="match status" value="2"/>
</dbReference>
<dbReference type="SUPFAM" id="SSF57924">
    <property type="entry name" value="Inhibitor of apoptosis (IAP) repeat"/>
    <property type="match status" value="2"/>
</dbReference>
<dbReference type="Proteomes" id="UP000594454">
    <property type="component" value="Chromosome 2"/>
</dbReference>
<evidence type="ECO:0000256" key="1">
    <source>
        <dbReference type="ARBA" id="ARBA00006672"/>
    </source>
</evidence>
<evidence type="ECO:0000256" key="3">
    <source>
        <dbReference type="ARBA" id="ARBA00022771"/>
    </source>
</evidence>
<evidence type="ECO:0000313" key="7">
    <source>
        <dbReference type="EMBL" id="CAD7082247.1"/>
    </source>
</evidence>
<dbReference type="GO" id="GO:0051726">
    <property type="term" value="P:regulation of cell cycle"/>
    <property type="evidence" value="ECO:0007669"/>
    <property type="project" value="TreeGrafter"/>
</dbReference>